<evidence type="ECO:0000256" key="1">
    <source>
        <dbReference type="SAM" id="Coils"/>
    </source>
</evidence>
<dbReference type="Proteomes" id="UP000240530">
    <property type="component" value="Unassembled WGS sequence"/>
</dbReference>
<gene>
    <name evidence="3" type="ORF">C0W93_18250</name>
</gene>
<protein>
    <recommendedName>
        <fullName evidence="5">Energy transducer TonB</fullName>
    </recommendedName>
</protein>
<dbReference type="EMBL" id="PYNS01000027">
    <property type="protein sequence ID" value="PSV08695.1"/>
    <property type="molecule type" value="Genomic_DNA"/>
</dbReference>
<evidence type="ECO:0000256" key="2">
    <source>
        <dbReference type="SAM" id="SignalP"/>
    </source>
</evidence>
<dbReference type="PIRSF" id="PIRSF028069">
    <property type="entry name" value="UCP028069"/>
    <property type="match status" value="1"/>
</dbReference>
<reference evidence="3 4" key="1">
    <citation type="submission" date="2018-03" db="EMBL/GenBank/DDBJ databases">
        <title>Whole genome sequencing of Histamine producing bacteria.</title>
        <authorList>
            <person name="Butler K."/>
        </authorList>
    </citation>
    <scope>NUCLEOTIDE SEQUENCE [LARGE SCALE GENOMIC DNA]</scope>
    <source>
        <strain evidence="3 4">Res.4.1</strain>
    </source>
</reference>
<sequence>MNFIKTSLAVVILSVTTGVQASSLDTARSIENKTNAASAVSQDKIDRNADSSIAMKAEIEQLQEELKNLQVYHDHLARMVDNQTQEITSIHEQIDNIKETRQGVVPLMYQMIDGLSTIVEQDKPIKHEQRLARIEKLQNMMSQADISDAEKFRRILEAYQIEMDYGTKLGTYQDKIALADGKSIEADLLYLGRMAFVARSLNGSHYWSWNSQTKQWQALDSSEAENINKAFEMANNQVAPSLLRLPVSATVANVESK</sequence>
<keyword evidence="1" id="KW-0175">Coiled coil</keyword>
<dbReference type="Pfam" id="PF11932">
    <property type="entry name" value="DUF3450"/>
    <property type="match status" value="1"/>
</dbReference>
<evidence type="ECO:0000313" key="3">
    <source>
        <dbReference type="EMBL" id="PSV08695.1"/>
    </source>
</evidence>
<dbReference type="InterPro" id="IPR016866">
    <property type="entry name" value="UCP028069"/>
</dbReference>
<feature type="signal peptide" evidence="2">
    <location>
        <begin position="1"/>
        <end position="21"/>
    </location>
</feature>
<comment type="caution">
    <text evidence="3">The sequence shown here is derived from an EMBL/GenBank/DDBJ whole genome shotgun (WGS) entry which is preliminary data.</text>
</comment>
<organism evidence="3 4">
    <name type="scientific">Photobacterium leiognathi subsp. mandapamensis</name>
    <name type="common">Photobacterium mandapamensis</name>
    <dbReference type="NCBI Taxonomy" id="48408"/>
    <lineage>
        <taxon>Bacteria</taxon>
        <taxon>Pseudomonadati</taxon>
        <taxon>Pseudomonadota</taxon>
        <taxon>Gammaproteobacteria</taxon>
        <taxon>Vibrionales</taxon>
        <taxon>Vibrionaceae</taxon>
        <taxon>Photobacterium</taxon>
    </lineage>
</organism>
<dbReference type="AlphaFoldDB" id="A0A2T3KR41"/>
<accession>A0A2T3KR41</accession>
<evidence type="ECO:0008006" key="5">
    <source>
        <dbReference type="Google" id="ProtNLM"/>
    </source>
</evidence>
<name>A0A2T3KR41_PHOLD</name>
<proteinExistence type="predicted"/>
<feature type="chain" id="PRO_5015474940" description="Energy transducer TonB" evidence="2">
    <location>
        <begin position="22"/>
        <end position="257"/>
    </location>
</feature>
<evidence type="ECO:0000313" key="4">
    <source>
        <dbReference type="Proteomes" id="UP000240530"/>
    </source>
</evidence>
<dbReference type="RefSeq" id="WP_107185947.1">
    <property type="nucleotide sequence ID" value="NZ_JAWQGC010000001.1"/>
</dbReference>
<feature type="coiled-coil region" evidence="1">
    <location>
        <begin position="52"/>
        <end position="100"/>
    </location>
</feature>
<keyword evidence="2" id="KW-0732">Signal</keyword>